<dbReference type="EnsemblProtists" id="PYU1_T009548">
    <property type="protein sequence ID" value="PYU1_T009548"/>
    <property type="gene ID" value="PYU1_G009530"/>
</dbReference>
<evidence type="ECO:0000313" key="1">
    <source>
        <dbReference type="EnsemblProtists" id="PYU1_T009548"/>
    </source>
</evidence>
<dbReference type="STRING" id="431595.K3WX50"/>
<accession>K3WX50</accession>
<evidence type="ECO:0000313" key="2">
    <source>
        <dbReference type="Proteomes" id="UP000019132"/>
    </source>
</evidence>
<sequence>MKSPQAEEVIELGPVYSTVQCSAAGDVKWIDRIPGRVVT</sequence>
<name>K3WX50_GLOUD</name>
<dbReference type="VEuPathDB" id="FungiDB:PYU1_G009530"/>
<proteinExistence type="predicted"/>
<dbReference type="EMBL" id="GL376622">
    <property type="status" value="NOT_ANNOTATED_CDS"/>
    <property type="molecule type" value="Genomic_DNA"/>
</dbReference>
<dbReference type="Proteomes" id="UP000019132">
    <property type="component" value="Unassembled WGS sequence"/>
</dbReference>
<dbReference type="AlphaFoldDB" id="K3WX50"/>
<keyword evidence="2" id="KW-1185">Reference proteome</keyword>
<organism evidence="1 2">
    <name type="scientific">Globisporangium ultimum (strain ATCC 200006 / CBS 805.95 / DAOM BR144)</name>
    <name type="common">Pythium ultimum</name>
    <dbReference type="NCBI Taxonomy" id="431595"/>
    <lineage>
        <taxon>Eukaryota</taxon>
        <taxon>Sar</taxon>
        <taxon>Stramenopiles</taxon>
        <taxon>Oomycota</taxon>
        <taxon>Peronosporomycetes</taxon>
        <taxon>Pythiales</taxon>
        <taxon>Pythiaceae</taxon>
        <taxon>Globisporangium</taxon>
    </lineage>
</organism>
<dbReference type="HOGENOM" id="CLU_3322742_0_0_1"/>
<reference evidence="2" key="2">
    <citation type="submission" date="2010-04" db="EMBL/GenBank/DDBJ databases">
        <authorList>
            <person name="Buell R."/>
            <person name="Hamilton J."/>
            <person name="Hostetler J."/>
        </authorList>
    </citation>
    <scope>NUCLEOTIDE SEQUENCE [LARGE SCALE GENOMIC DNA]</scope>
    <source>
        <strain evidence="2">DAOM:BR144</strain>
    </source>
</reference>
<protein>
    <submittedName>
        <fullName evidence="1">Uncharacterized protein</fullName>
    </submittedName>
</protein>
<dbReference type="InParanoid" id="K3WX50"/>
<reference evidence="2" key="1">
    <citation type="journal article" date="2010" name="Genome Biol.">
        <title>Genome sequence of the necrotrophic plant pathogen Pythium ultimum reveals original pathogenicity mechanisms and effector repertoire.</title>
        <authorList>
            <person name="Levesque C.A."/>
            <person name="Brouwer H."/>
            <person name="Cano L."/>
            <person name="Hamilton J.P."/>
            <person name="Holt C."/>
            <person name="Huitema E."/>
            <person name="Raffaele S."/>
            <person name="Robideau G.P."/>
            <person name="Thines M."/>
            <person name="Win J."/>
            <person name="Zerillo M.M."/>
            <person name="Beakes G.W."/>
            <person name="Boore J.L."/>
            <person name="Busam D."/>
            <person name="Dumas B."/>
            <person name="Ferriera S."/>
            <person name="Fuerstenberg S.I."/>
            <person name="Gachon C.M."/>
            <person name="Gaulin E."/>
            <person name="Govers F."/>
            <person name="Grenville-Briggs L."/>
            <person name="Horner N."/>
            <person name="Hostetler J."/>
            <person name="Jiang R.H."/>
            <person name="Johnson J."/>
            <person name="Krajaejun T."/>
            <person name="Lin H."/>
            <person name="Meijer H.J."/>
            <person name="Moore B."/>
            <person name="Morris P."/>
            <person name="Phuntmart V."/>
            <person name="Puiu D."/>
            <person name="Shetty J."/>
            <person name="Stajich J.E."/>
            <person name="Tripathy S."/>
            <person name="Wawra S."/>
            <person name="van West P."/>
            <person name="Whitty B.R."/>
            <person name="Coutinho P.M."/>
            <person name="Henrissat B."/>
            <person name="Martin F."/>
            <person name="Thomas P.D."/>
            <person name="Tyler B.M."/>
            <person name="De Vries R.P."/>
            <person name="Kamoun S."/>
            <person name="Yandell M."/>
            <person name="Tisserat N."/>
            <person name="Buell C.R."/>
        </authorList>
    </citation>
    <scope>NUCLEOTIDE SEQUENCE</scope>
    <source>
        <strain evidence="2">DAOM:BR144</strain>
    </source>
</reference>
<reference evidence="1" key="3">
    <citation type="submission" date="2015-02" db="UniProtKB">
        <authorList>
            <consortium name="EnsemblProtists"/>
        </authorList>
    </citation>
    <scope>IDENTIFICATION</scope>
    <source>
        <strain evidence="1">DAOM BR144</strain>
    </source>
</reference>